<evidence type="ECO:0000256" key="1">
    <source>
        <dbReference type="SAM" id="Phobius"/>
    </source>
</evidence>
<evidence type="ECO:0000313" key="2">
    <source>
        <dbReference type="EMBL" id="MBU9722138.1"/>
    </source>
</evidence>
<comment type="caution">
    <text evidence="2">The sequence shown here is derived from an EMBL/GenBank/DDBJ whole genome shotgun (WGS) entry which is preliminary data.</text>
</comment>
<evidence type="ECO:0000313" key="3">
    <source>
        <dbReference type="Proteomes" id="UP000790580"/>
    </source>
</evidence>
<sequence length="97" mass="11341">MLWLKILFVVLIFISQMYLLKFQSSAEGKDERGKEIQYKTNNMLFNFLYLGIVALIVLHLIDVVPTKIIPDILLYFTVSLSVFGSIFVYINKNKKNY</sequence>
<feature type="transmembrane region" description="Helical" evidence="1">
    <location>
        <begin position="73"/>
        <end position="90"/>
    </location>
</feature>
<organism evidence="2 3">
    <name type="scientific">Evansella alkalicola</name>
    <dbReference type="NCBI Taxonomy" id="745819"/>
    <lineage>
        <taxon>Bacteria</taxon>
        <taxon>Bacillati</taxon>
        <taxon>Bacillota</taxon>
        <taxon>Bacilli</taxon>
        <taxon>Bacillales</taxon>
        <taxon>Bacillaceae</taxon>
        <taxon>Evansella</taxon>
    </lineage>
</organism>
<keyword evidence="3" id="KW-1185">Reference proteome</keyword>
<keyword evidence="1" id="KW-0812">Transmembrane</keyword>
<dbReference type="EMBL" id="JAHQCR010000050">
    <property type="protein sequence ID" value="MBU9722138.1"/>
    <property type="molecule type" value="Genomic_DNA"/>
</dbReference>
<keyword evidence="1" id="KW-0472">Membrane</keyword>
<protein>
    <recommendedName>
        <fullName evidence="4">Group-specific protein</fullName>
    </recommendedName>
</protein>
<feature type="transmembrane region" description="Helical" evidence="1">
    <location>
        <begin position="43"/>
        <end position="61"/>
    </location>
</feature>
<keyword evidence="1" id="KW-1133">Transmembrane helix</keyword>
<accession>A0ABS6JU82</accession>
<proteinExistence type="predicted"/>
<dbReference type="Proteomes" id="UP000790580">
    <property type="component" value="Unassembled WGS sequence"/>
</dbReference>
<reference evidence="2 3" key="1">
    <citation type="submission" date="2021-06" db="EMBL/GenBank/DDBJ databases">
        <title>Bacillus sp. RD4P76, an endophyte from a halophyte.</title>
        <authorList>
            <person name="Sun J.-Q."/>
        </authorList>
    </citation>
    <scope>NUCLEOTIDE SEQUENCE [LARGE SCALE GENOMIC DNA]</scope>
    <source>
        <strain evidence="2 3">JCM 17098</strain>
    </source>
</reference>
<name>A0ABS6JU82_9BACI</name>
<gene>
    <name evidence="2" type="ORF">KS407_11900</name>
</gene>
<dbReference type="RefSeq" id="WP_088076380.1">
    <property type="nucleotide sequence ID" value="NZ_JAHQCR010000050.1"/>
</dbReference>
<feature type="transmembrane region" description="Helical" evidence="1">
    <location>
        <begin position="6"/>
        <end position="22"/>
    </location>
</feature>
<evidence type="ECO:0008006" key="4">
    <source>
        <dbReference type="Google" id="ProtNLM"/>
    </source>
</evidence>